<dbReference type="OrthoDB" id="3251949at2759"/>
<proteinExistence type="predicted"/>
<feature type="transmembrane region" description="Helical" evidence="1">
    <location>
        <begin position="242"/>
        <end position="262"/>
    </location>
</feature>
<name>A0A0D0BAB2_9AGAM</name>
<dbReference type="InParanoid" id="A0A0D0BAB2"/>
<dbReference type="PANTHER" id="PTHR40465">
    <property type="entry name" value="CHROMOSOME 1, WHOLE GENOME SHOTGUN SEQUENCE"/>
    <property type="match status" value="1"/>
</dbReference>
<feature type="transmembrane region" description="Helical" evidence="1">
    <location>
        <begin position="26"/>
        <end position="49"/>
    </location>
</feature>
<evidence type="ECO:0000259" key="2">
    <source>
        <dbReference type="Pfam" id="PF20152"/>
    </source>
</evidence>
<reference evidence="3 4" key="1">
    <citation type="submission" date="2014-04" db="EMBL/GenBank/DDBJ databases">
        <authorList>
            <consortium name="DOE Joint Genome Institute"/>
            <person name="Kuo A."/>
            <person name="Ruytinx J."/>
            <person name="Rineau F."/>
            <person name="Colpaert J."/>
            <person name="Kohler A."/>
            <person name="Nagy L.G."/>
            <person name="Floudas D."/>
            <person name="Copeland A."/>
            <person name="Barry K.W."/>
            <person name="Cichocki N."/>
            <person name="Veneault-Fourrey C."/>
            <person name="LaButti K."/>
            <person name="Lindquist E.A."/>
            <person name="Lipzen A."/>
            <person name="Lundell T."/>
            <person name="Morin E."/>
            <person name="Murat C."/>
            <person name="Sun H."/>
            <person name="Tunlid A."/>
            <person name="Henrissat B."/>
            <person name="Grigoriev I.V."/>
            <person name="Hibbett D.S."/>
            <person name="Martin F."/>
            <person name="Nordberg H.P."/>
            <person name="Cantor M.N."/>
            <person name="Hua S.X."/>
        </authorList>
    </citation>
    <scope>NUCLEOTIDE SEQUENCE [LARGE SCALE GENOMIC DNA]</scope>
    <source>
        <strain evidence="3 4">UH-Slu-Lm8-n1</strain>
    </source>
</reference>
<evidence type="ECO:0000256" key="1">
    <source>
        <dbReference type="SAM" id="Phobius"/>
    </source>
</evidence>
<sequence>MFNASHPTIDIVADRTTHAIREPPGAILISVFMQFFFQGIIVIEAGQYYEVCYEDSWGRNLFVAFVTLLSLAQTAFEGYIAWKANVDRRTLLMIPRAWFALFLNGFIGGINKLFLLRRCWRVTKGSWWIAGLYALTITTYVANILIAVSFSRLAVSNPKPKDVIVREHLIGLACILICILAELLDVILSVILAYFLWKNKTGEHHLDRALLRFCAVATESAIWPSLCVVVSAGLFFSHNENANRLVFLFLLQTGKLYTLSNLRTLNAKVKLRERMKSDDFARGSLGNWSWRQADSGVDHEMSMSATVSELQFGVCICV</sequence>
<gene>
    <name evidence="3" type="ORF">CY34DRAFT_771727</name>
</gene>
<keyword evidence="1" id="KW-1133">Transmembrane helix</keyword>
<keyword evidence="1" id="KW-0472">Membrane</keyword>
<organism evidence="3 4">
    <name type="scientific">Suillus luteus UH-Slu-Lm8-n1</name>
    <dbReference type="NCBI Taxonomy" id="930992"/>
    <lineage>
        <taxon>Eukaryota</taxon>
        <taxon>Fungi</taxon>
        <taxon>Dikarya</taxon>
        <taxon>Basidiomycota</taxon>
        <taxon>Agaricomycotina</taxon>
        <taxon>Agaricomycetes</taxon>
        <taxon>Agaricomycetidae</taxon>
        <taxon>Boletales</taxon>
        <taxon>Suillineae</taxon>
        <taxon>Suillaceae</taxon>
        <taxon>Suillus</taxon>
    </lineage>
</organism>
<dbReference type="Proteomes" id="UP000054485">
    <property type="component" value="Unassembled WGS sequence"/>
</dbReference>
<feature type="transmembrane region" description="Helical" evidence="1">
    <location>
        <begin position="61"/>
        <end position="82"/>
    </location>
</feature>
<dbReference type="InterPro" id="IPR045339">
    <property type="entry name" value="DUF6534"/>
</dbReference>
<evidence type="ECO:0000313" key="4">
    <source>
        <dbReference type="Proteomes" id="UP000054485"/>
    </source>
</evidence>
<keyword evidence="1" id="KW-0812">Transmembrane</keyword>
<feature type="transmembrane region" description="Helical" evidence="1">
    <location>
        <begin position="209"/>
        <end position="236"/>
    </location>
</feature>
<evidence type="ECO:0000313" key="3">
    <source>
        <dbReference type="EMBL" id="KIK46659.1"/>
    </source>
</evidence>
<feature type="transmembrane region" description="Helical" evidence="1">
    <location>
        <begin position="97"/>
        <end position="115"/>
    </location>
</feature>
<dbReference type="EMBL" id="KN835156">
    <property type="protein sequence ID" value="KIK46659.1"/>
    <property type="molecule type" value="Genomic_DNA"/>
</dbReference>
<reference evidence="4" key="2">
    <citation type="submission" date="2015-01" db="EMBL/GenBank/DDBJ databases">
        <title>Evolutionary Origins and Diversification of the Mycorrhizal Mutualists.</title>
        <authorList>
            <consortium name="DOE Joint Genome Institute"/>
            <consortium name="Mycorrhizal Genomics Consortium"/>
            <person name="Kohler A."/>
            <person name="Kuo A."/>
            <person name="Nagy L.G."/>
            <person name="Floudas D."/>
            <person name="Copeland A."/>
            <person name="Barry K.W."/>
            <person name="Cichocki N."/>
            <person name="Veneault-Fourrey C."/>
            <person name="LaButti K."/>
            <person name="Lindquist E.A."/>
            <person name="Lipzen A."/>
            <person name="Lundell T."/>
            <person name="Morin E."/>
            <person name="Murat C."/>
            <person name="Riley R."/>
            <person name="Ohm R."/>
            <person name="Sun H."/>
            <person name="Tunlid A."/>
            <person name="Henrissat B."/>
            <person name="Grigoriev I.V."/>
            <person name="Hibbett D.S."/>
            <person name="Martin F."/>
        </authorList>
    </citation>
    <scope>NUCLEOTIDE SEQUENCE [LARGE SCALE GENOMIC DNA]</scope>
    <source>
        <strain evidence="4">UH-Slu-Lm8-n1</strain>
    </source>
</reference>
<dbReference type="PANTHER" id="PTHR40465:SF1">
    <property type="entry name" value="DUF6534 DOMAIN-CONTAINING PROTEIN"/>
    <property type="match status" value="1"/>
</dbReference>
<feature type="domain" description="DUF6534" evidence="2">
    <location>
        <begin position="183"/>
        <end position="268"/>
    </location>
</feature>
<dbReference type="HOGENOM" id="CLU_060142_0_0_1"/>
<protein>
    <recommendedName>
        <fullName evidence="2">DUF6534 domain-containing protein</fullName>
    </recommendedName>
</protein>
<keyword evidence="4" id="KW-1185">Reference proteome</keyword>
<dbReference type="AlphaFoldDB" id="A0A0D0BAB2"/>
<dbReference type="Pfam" id="PF20152">
    <property type="entry name" value="DUF6534"/>
    <property type="match status" value="1"/>
</dbReference>
<feature type="transmembrane region" description="Helical" evidence="1">
    <location>
        <begin position="170"/>
        <end position="197"/>
    </location>
</feature>
<feature type="transmembrane region" description="Helical" evidence="1">
    <location>
        <begin position="127"/>
        <end position="150"/>
    </location>
</feature>
<accession>A0A0D0BAB2</accession>
<dbReference type="STRING" id="930992.A0A0D0BAB2"/>